<keyword evidence="2" id="KW-1185">Reference proteome</keyword>
<dbReference type="Proteomes" id="UP000027265">
    <property type="component" value="Unassembled WGS sequence"/>
</dbReference>
<dbReference type="InParanoid" id="A0A067PUY3"/>
<proteinExistence type="predicted"/>
<dbReference type="AlphaFoldDB" id="A0A067PUY3"/>
<accession>A0A067PUY3</accession>
<dbReference type="HOGENOM" id="CLU_006344_16_2_1"/>
<name>A0A067PUY3_9AGAM</name>
<organism evidence="1 2">
    <name type="scientific">Jaapia argillacea MUCL 33604</name>
    <dbReference type="NCBI Taxonomy" id="933084"/>
    <lineage>
        <taxon>Eukaryota</taxon>
        <taxon>Fungi</taxon>
        <taxon>Dikarya</taxon>
        <taxon>Basidiomycota</taxon>
        <taxon>Agaricomycotina</taxon>
        <taxon>Agaricomycetes</taxon>
        <taxon>Agaricomycetidae</taxon>
        <taxon>Jaapiales</taxon>
        <taxon>Jaapiaceae</taxon>
        <taxon>Jaapia</taxon>
    </lineage>
</organism>
<gene>
    <name evidence="1" type="ORF">JAAARDRAFT_130739</name>
</gene>
<dbReference type="OrthoDB" id="3187773at2759"/>
<sequence>MWIVEPEKDWRGWREKGVISLDCINRGAHLIPVFGNQFIPHRFPFSPSLDCFRSYYVNKYADHHANEIAY</sequence>
<dbReference type="EMBL" id="KL197719">
    <property type="protein sequence ID" value="KDQ57675.1"/>
    <property type="molecule type" value="Genomic_DNA"/>
</dbReference>
<protein>
    <submittedName>
        <fullName evidence="1">Uncharacterized protein</fullName>
    </submittedName>
</protein>
<evidence type="ECO:0000313" key="1">
    <source>
        <dbReference type="EMBL" id="KDQ57675.1"/>
    </source>
</evidence>
<evidence type="ECO:0000313" key="2">
    <source>
        <dbReference type="Proteomes" id="UP000027265"/>
    </source>
</evidence>
<reference evidence="2" key="1">
    <citation type="journal article" date="2014" name="Proc. Natl. Acad. Sci. U.S.A.">
        <title>Extensive sampling of basidiomycete genomes demonstrates inadequacy of the white-rot/brown-rot paradigm for wood decay fungi.</title>
        <authorList>
            <person name="Riley R."/>
            <person name="Salamov A.A."/>
            <person name="Brown D.W."/>
            <person name="Nagy L.G."/>
            <person name="Floudas D."/>
            <person name="Held B.W."/>
            <person name="Levasseur A."/>
            <person name="Lombard V."/>
            <person name="Morin E."/>
            <person name="Otillar R."/>
            <person name="Lindquist E.A."/>
            <person name="Sun H."/>
            <person name="LaButti K.M."/>
            <person name="Schmutz J."/>
            <person name="Jabbour D."/>
            <person name="Luo H."/>
            <person name="Baker S.E."/>
            <person name="Pisabarro A.G."/>
            <person name="Walton J.D."/>
            <person name="Blanchette R.A."/>
            <person name="Henrissat B."/>
            <person name="Martin F."/>
            <person name="Cullen D."/>
            <person name="Hibbett D.S."/>
            <person name="Grigoriev I.V."/>
        </authorList>
    </citation>
    <scope>NUCLEOTIDE SEQUENCE [LARGE SCALE GENOMIC DNA]</scope>
    <source>
        <strain evidence="2">MUCL 33604</strain>
    </source>
</reference>